<feature type="region of interest" description="Disordered" evidence="1">
    <location>
        <begin position="1"/>
        <end position="45"/>
    </location>
</feature>
<name>A0A9J6DLD8_RHIMP</name>
<dbReference type="Proteomes" id="UP000821866">
    <property type="component" value="Chromosome 6"/>
</dbReference>
<evidence type="ECO:0000313" key="3">
    <source>
        <dbReference type="Proteomes" id="UP000821866"/>
    </source>
</evidence>
<evidence type="ECO:0000313" key="2">
    <source>
        <dbReference type="EMBL" id="KAH8022672.1"/>
    </source>
</evidence>
<keyword evidence="3" id="KW-1185">Reference proteome</keyword>
<organism evidence="2 3">
    <name type="scientific">Rhipicephalus microplus</name>
    <name type="common">Cattle tick</name>
    <name type="synonym">Boophilus microplus</name>
    <dbReference type="NCBI Taxonomy" id="6941"/>
    <lineage>
        <taxon>Eukaryota</taxon>
        <taxon>Metazoa</taxon>
        <taxon>Ecdysozoa</taxon>
        <taxon>Arthropoda</taxon>
        <taxon>Chelicerata</taxon>
        <taxon>Arachnida</taxon>
        <taxon>Acari</taxon>
        <taxon>Parasitiformes</taxon>
        <taxon>Ixodida</taxon>
        <taxon>Ixodoidea</taxon>
        <taxon>Ixodidae</taxon>
        <taxon>Rhipicephalinae</taxon>
        <taxon>Rhipicephalus</taxon>
        <taxon>Boophilus</taxon>
    </lineage>
</organism>
<gene>
    <name evidence="2" type="ORF">HPB51_000972</name>
</gene>
<reference evidence="2" key="2">
    <citation type="submission" date="2021-09" db="EMBL/GenBank/DDBJ databases">
        <authorList>
            <person name="Jia N."/>
            <person name="Wang J."/>
            <person name="Shi W."/>
            <person name="Du L."/>
            <person name="Sun Y."/>
            <person name="Zhan W."/>
            <person name="Jiang J."/>
            <person name="Wang Q."/>
            <person name="Zhang B."/>
            <person name="Ji P."/>
            <person name="Sakyi L.B."/>
            <person name="Cui X."/>
            <person name="Yuan T."/>
            <person name="Jiang B."/>
            <person name="Yang W."/>
            <person name="Lam T.T.-Y."/>
            <person name="Chang Q."/>
            <person name="Ding S."/>
            <person name="Wang X."/>
            <person name="Zhu J."/>
            <person name="Ruan X."/>
            <person name="Zhao L."/>
            <person name="Wei J."/>
            <person name="Que T."/>
            <person name="Du C."/>
            <person name="Cheng J."/>
            <person name="Dai P."/>
            <person name="Han X."/>
            <person name="Huang E."/>
            <person name="Gao Y."/>
            <person name="Liu J."/>
            <person name="Shao H."/>
            <person name="Ye R."/>
            <person name="Li L."/>
            <person name="Wei W."/>
            <person name="Wang X."/>
            <person name="Wang C."/>
            <person name="Huo Q."/>
            <person name="Li W."/>
            <person name="Guo W."/>
            <person name="Chen H."/>
            <person name="Chen S."/>
            <person name="Zhou L."/>
            <person name="Zhou L."/>
            <person name="Ni X."/>
            <person name="Tian J."/>
            <person name="Zhou Y."/>
            <person name="Sheng Y."/>
            <person name="Liu T."/>
            <person name="Pan Y."/>
            <person name="Xia L."/>
            <person name="Li J."/>
            <person name="Zhao F."/>
            <person name="Cao W."/>
        </authorList>
    </citation>
    <scope>NUCLEOTIDE SEQUENCE</scope>
    <source>
        <strain evidence="2">Rmic-2018</strain>
        <tissue evidence="2">Larvae</tissue>
    </source>
</reference>
<reference evidence="2" key="1">
    <citation type="journal article" date="2020" name="Cell">
        <title>Large-Scale Comparative Analyses of Tick Genomes Elucidate Their Genetic Diversity and Vector Capacities.</title>
        <authorList>
            <consortium name="Tick Genome and Microbiome Consortium (TIGMIC)"/>
            <person name="Jia N."/>
            <person name="Wang J."/>
            <person name="Shi W."/>
            <person name="Du L."/>
            <person name="Sun Y."/>
            <person name="Zhan W."/>
            <person name="Jiang J.F."/>
            <person name="Wang Q."/>
            <person name="Zhang B."/>
            <person name="Ji P."/>
            <person name="Bell-Sakyi L."/>
            <person name="Cui X.M."/>
            <person name="Yuan T.T."/>
            <person name="Jiang B.G."/>
            <person name="Yang W.F."/>
            <person name="Lam T.T."/>
            <person name="Chang Q.C."/>
            <person name="Ding S.J."/>
            <person name="Wang X.J."/>
            <person name="Zhu J.G."/>
            <person name="Ruan X.D."/>
            <person name="Zhao L."/>
            <person name="Wei J.T."/>
            <person name="Ye R.Z."/>
            <person name="Que T.C."/>
            <person name="Du C.H."/>
            <person name="Zhou Y.H."/>
            <person name="Cheng J.X."/>
            <person name="Dai P.F."/>
            <person name="Guo W.B."/>
            <person name="Han X.H."/>
            <person name="Huang E.J."/>
            <person name="Li L.F."/>
            <person name="Wei W."/>
            <person name="Gao Y.C."/>
            <person name="Liu J.Z."/>
            <person name="Shao H.Z."/>
            <person name="Wang X."/>
            <person name="Wang C.C."/>
            <person name="Yang T.C."/>
            <person name="Huo Q.B."/>
            <person name="Li W."/>
            <person name="Chen H.Y."/>
            <person name="Chen S.E."/>
            <person name="Zhou L.G."/>
            <person name="Ni X.B."/>
            <person name="Tian J.H."/>
            <person name="Sheng Y."/>
            <person name="Liu T."/>
            <person name="Pan Y.S."/>
            <person name="Xia L.Y."/>
            <person name="Li J."/>
            <person name="Zhao F."/>
            <person name="Cao W.C."/>
        </authorList>
    </citation>
    <scope>NUCLEOTIDE SEQUENCE</scope>
    <source>
        <strain evidence="2">Rmic-2018</strain>
    </source>
</reference>
<proteinExistence type="predicted"/>
<accession>A0A9J6DLD8</accession>
<comment type="caution">
    <text evidence="2">The sequence shown here is derived from an EMBL/GenBank/DDBJ whole genome shotgun (WGS) entry which is preliminary data.</text>
</comment>
<evidence type="ECO:0000256" key="1">
    <source>
        <dbReference type="SAM" id="MobiDB-lite"/>
    </source>
</evidence>
<dbReference type="EMBL" id="JABSTU010000008">
    <property type="protein sequence ID" value="KAH8022672.1"/>
    <property type="molecule type" value="Genomic_DNA"/>
</dbReference>
<dbReference type="AlphaFoldDB" id="A0A9J6DLD8"/>
<sequence>MPDNPGKALGAPQFTDNQGAPGNPEETPHREKAPASSEGNDESFVDEGTRMECSVAGRNLNFLADAPYLLKNLRGHLVRQQTIVLDDETVVKNKFPTNEISLKYVEQLCEIDEQHSLKLASRLKQKHLNPSHFDKMNVGTVCALFDLNISAVLRLLVEQKKIDEKAVTTTWYLDQVFRWF</sequence>
<protein>
    <submittedName>
        <fullName evidence="2">Uncharacterized protein</fullName>
    </submittedName>
</protein>